<dbReference type="SUPFAM" id="SSF51445">
    <property type="entry name" value="(Trans)glycosidases"/>
    <property type="match status" value="1"/>
</dbReference>
<dbReference type="EMBL" id="JANVFT010000058">
    <property type="protein sequence ID" value="KAJ4481803.1"/>
    <property type="molecule type" value="Genomic_DNA"/>
</dbReference>
<evidence type="ECO:0000313" key="9">
    <source>
        <dbReference type="EMBL" id="KAJ4481803.1"/>
    </source>
</evidence>
<keyword evidence="10" id="KW-1185">Reference proteome</keyword>
<dbReference type="InterPro" id="IPR001579">
    <property type="entry name" value="Glyco_hydro_18_chit_AS"/>
</dbReference>
<comment type="catalytic activity">
    <reaction evidence="1">
        <text>Random endo-hydrolysis of N-acetyl-beta-D-glucosaminide (1-&gt;4)-beta-linkages in chitin and chitodextrins.</text>
        <dbReference type="EC" id="3.2.1.14"/>
    </reaction>
</comment>
<dbReference type="Proteomes" id="UP001150217">
    <property type="component" value="Unassembled WGS sequence"/>
</dbReference>
<organism evidence="9 10">
    <name type="scientific">Lentinula lateritia</name>
    <dbReference type="NCBI Taxonomy" id="40482"/>
    <lineage>
        <taxon>Eukaryota</taxon>
        <taxon>Fungi</taxon>
        <taxon>Dikarya</taxon>
        <taxon>Basidiomycota</taxon>
        <taxon>Agaricomycotina</taxon>
        <taxon>Agaricomycetes</taxon>
        <taxon>Agaricomycetidae</taxon>
        <taxon>Agaricales</taxon>
        <taxon>Marasmiineae</taxon>
        <taxon>Omphalotaceae</taxon>
        <taxon>Lentinula</taxon>
    </lineage>
</organism>
<keyword evidence="4" id="KW-0119">Carbohydrate metabolism</keyword>
<keyword evidence="7" id="KW-1133">Transmembrane helix</keyword>
<feature type="transmembrane region" description="Helical" evidence="7">
    <location>
        <begin position="28"/>
        <end position="49"/>
    </location>
</feature>
<feature type="domain" description="GH18" evidence="8">
    <location>
        <begin position="78"/>
        <end position="357"/>
    </location>
</feature>
<evidence type="ECO:0000259" key="8">
    <source>
        <dbReference type="PROSITE" id="PS51910"/>
    </source>
</evidence>
<evidence type="ECO:0000256" key="3">
    <source>
        <dbReference type="ARBA" id="ARBA00023024"/>
    </source>
</evidence>
<keyword evidence="2 9" id="KW-0378">Hydrolase</keyword>
<gene>
    <name evidence="9" type="ORF">C8R41DRAFT_471248</name>
</gene>
<accession>A0ABQ8VD33</accession>
<comment type="caution">
    <text evidence="9">The sequence shown here is derived from an EMBL/GenBank/DDBJ whole genome shotgun (WGS) entry which is preliminary data.</text>
</comment>
<evidence type="ECO:0000256" key="5">
    <source>
        <dbReference type="ARBA" id="ARBA00023295"/>
    </source>
</evidence>
<dbReference type="InterPro" id="IPR017853">
    <property type="entry name" value="GH"/>
</dbReference>
<evidence type="ECO:0000256" key="4">
    <source>
        <dbReference type="ARBA" id="ARBA00023277"/>
    </source>
</evidence>
<keyword evidence="6" id="KW-0624">Polysaccharide degradation</keyword>
<keyword evidence="3" id="KW-0146">Chitin degradation</keyword>
<dbReference type="InterPro" id="IPR001223">
    <property type="entry name" value="Glyco_hydro18_cat"/>
</dbReference>
<evidence type="ECO:0000256" key="2">
    <source>
        <dbReference type="ARBA" id="ARBA00022801"/>
    </source>
</evidence>
<keyword evidence="7" id="KW-0472">Membrane</keyword>
<reference evidence="9" key="1">
    <citation type="submission" date="2022-08" db="EMBL/GenBank/DDBJ databases">
        <title>A Global Phylogenomic Analysis of the Shiitake Genus Lentinula.</title>
        <authorList>
            <consortium name="DOE Joint Genome Institute"/>
            <person name="Sierra-Patev S."/>
            <person name="Min B."/>
            <person name="Naranjo-Ortiz M."/>
            <person name="Looney B."/>
            <person name="Konkel Z."/>
            <person name="Slot J.C."/>
            <person name="Sakamoto Y."/>
            <person name="Steenwyk J.L."/>
            <person name="Rokas A."/>
            <person name="Carro J."/>
            <person name="Camarero S."/>
            <person name="Ferreira P."/>
            <person name="Molpeceres G."/>
            <person name="Ruiz-Duenas F.J."/>
            <person name="Serrano A."/>
            <person name="Henrissat B."/>
            <person name="Drula E."/>
            <person name="Hughes K.W."/>
            <person name="Mata J.L."/>
            <person name="Ishikawa N.K."/>
            <person name="Vargas-Isla R."/>
            <person name="Ushijima S."/>
            <person name="Smith C.A."/>
            <person name="Ahrendt S."/>
            <person name="Andreopoulos W."/>
            <person name="He G."/>
            <person name="Labutti K."/>
            <person name="Lipzen A."/>
            <person name="Ng V."/>
            <person name="Riley R."/>
            <person name="Sandor L."/>
            <person name="Barry K."/>
            <person name="Martinez A.T."/>
            <person name="Xiao Y."/>
            <person name="Gibbons J.G."/>
            <person name="Terashima K."/>
            <person name="Grigoriev I.V."/>
            <person name="Hibbett D.S."/>
        </authorList>
    </citation>
    <scope>NUCLEOTIDE SEQUENCE</scope>
    <source>
        <strain evidence="9">RHP3577 ss4</strain>
    </source>
</reference>
<keyword evidence="7" id="KW-0812">Transmembrane</keyword>
<name>A0ABQ8VD33_9AGAR</name>
<dbReference type="GO" id="GO:0016787">
    <property type="term" value="F:hydrolase activity"/>
    <property type="evidence" value="ECO:0007669"/>
    <property type="project" value="UniProtKB-KW"/>
</dbReference>
<protein>
    <submittedName>
        <fullName evidence="9">Glycoside hydrolase family 18 protein</fullName>
    </submittedName>
</protein>
<dbReference type="CDD" id="cd00598">
    <property type="entry name" value="GH18_chitinase-like"/>
    <property type="match status" value="1"/>
</dbReference>
<proteinExistence type="predicted"/>
<evidence type="ECO:0000313" key="10">
    <source>
        <dbReference type="Proteomes" id="UP001150217"/>
    </source>
</evidence>
<evidence type="ECO:0000256" key="6">
    <source>
        <dbReference type="ARBA" id="ARBA00023326"/>
    </source>
</evidence>
<sequence>MRIGPGIKSPVILQLDSKISVTLNPRGFTMFISTLAAFSSLIFYSFGLVNGTPVNGSTFEGLGEQARDILARAVPVAPRFVVYSDKFVSGLTGPPAVADVEGFNVFAMSFLLLEGAFDKAEEWTQLTAAERATIKAEYAAAGISLVVAVFGSTDVPTTTGADPIATANTMAAWVIEYGLDGIDVDYEDFNAFDAGTAEAWLVSFTTQLRTQLPQGTYILTHAPVAPWFSPSIWTNGGYIAVHEQVGSLIDWYNVQFYNQGTSEYTTCAGLLTASSSTWPESALFQIAANGVTLDKLVIGKPATTGDETSGGYIDPATLATCVEEAKAEGWTAGVMSWEYPDAASAWITEVRADSWPV</sequence>
<evidence type="ECO:0000256" key="1">
    <source>
        <dbReference type="ARBA" id="ARBA00000822"/>
    </source>
</evidence>
<dbReference type="Gene3D" id="3.20.20.80">
    <property type="entry name" value="Glycosidases"/>
    <property type="match status" value="1"/>
</dbReference>
<keyword evidence="5" id="KW-0326">Glycosidase</keyword>
<evidence type="ECO:0000256" key="7">
    <source>
        <dbReference type="SAM" id="Phobius"/>
    </source>
</evidence>
<dbReference type="PROSITE" id="PS51910">
    <property type="entry name" value="GH18_2"/>
    <property type="match status" value="1"/>
</dbReference>
<dbReference type="PROSITE" id="PS01095">
    <property type="entry name" value="GH18_1"/>
    <property type="match status" value="1"/>
</dbReference>